<sequence length="352" mass="41362">MQQEPNKQSGKLIIGKSEKATLSKEQQTFNKLIQKIAQLQVELKETTAVLDKQLQYYIKQLYPLMQQLVALRIQAVILLNGFMTISKGLSDHEKEDLRLLIINQLHEIFRHQQDDPEGELLAIFNALSDITYQELTEQYLAKLRAATMRKDEEEYDTDATSLPMKTTDIESISSGKQKSKKQLRREERDRLLEEARRKNVQHLYRQLAKVFHPDLEQDPDRIQQKEELMKQLTIAREQGDLLTMLQLELTWIQQEDKHPDQLTNEKLHLYNITLQEQVNDLKEQINALFYYPRYEVLQSFAKSPQSAKFIDWKSEKNNMESLQHGFRDIIAGLSQDTKKALKVLKNVLKWNT</sequence>
<name>A0A6B9ZH56_9BACT</name>
<evidence type="ECO:0008006" key="5">
    <source>
        <dbReference type="Google" id="ProtNLM"/>
    </source>
</evidence>
<evidence type="ECO:0000256" key="2">
    <source>
        <dbReference type="SAM" id="MobiDB-lite"/>
    </source>
</evidence>
<organism evidence="3 4">
    <name type="scientific">Chitinophaga agri</name>
    <dbReference type="NCBI Taxonomy" id="2703787"/>
    <lineage>
        <taxon>Bacteria</taxon>
        <taxon>Pseudomonadati</taxon>
        <taxon>Bacteroidota</taxon>
        <taxon>Chitinophagia</taxon>
        <taxon>Chitinophagales</taxon>
        <taxon>Chitinophagaceae</taxon>
        <taxon>Chitinophaga</taxon>
    </lineage>
</organism>
<evidence type="ECO:0000313" key="4">
    <source>
        <dbReference type="Proteomes" id="UP000476411"/>
    </source>
</evidence>
<dbReference type="EMBL" id="CP048113">
    <property type="protein sequence ID" value="QHS60445.1"/>
    <property type="molecule type" value="Genomic_DNA"/>
</dbReference>
<evidence type="ECO:0000313" key="3">
    <source>
        <dbReference type="EMBL" id="QHS60445.1"/>
    </source>
</evidence>
<feature type="region of interest" description="Disordered" evidence="2">
    <location>
        <begin position="150"/>
        <end position="187"/>
    </location>
</feature>
<dbReference type="Proteomes" id="UP000476411">
    <property type="component" value="Chromosome"/>
</dbReference>
<dbReference type="RefSeq" id="WP_162332136.1">
    <property type="nucleotide sequence ID" value="NZ_CP048113.1"/>
</dbReference>
<proteinExistence type="predicted"/>
<feature type="coiled-coil region" evidence="1">
    <location>
        <begin position="22"/>
        <end position="49"/>
    </location>
</feature>
<keyword evidence="1" id="KW-0175">Coiled coil</keyword>
<protein>
    <recommendedName>
        <fullName evidence="5">J domain-containing protein</fullName>
    </recommendedName>
</protein>
<gene>
    <name evidence="3" type="ORF">GWR21_12830</name>
</gene>
<dbReference type="AlphaFoldDB" id="A0A6B9ZH56"/>
<keyword evidence="4" id="KW-1185">Reference proteome</keyword>
<accession>A0A6B9ZH56</accession>
<evidence type="ECO:0000256" key="1">
    <source>
        <dbReference type="SAM" id="Coils"/>
    </source>
</evidence>
<dbReference type="KEGG" id="chih:GWR21_12830"/>
<reference evidence="3 4" key="1">
    <citation type="submission" date="2020-01" db="EMBL/GenBank/DDBJ databases">
        <title>Complete genome sequence of Chitinophaga sp. H33E-04 isolated from quinoa roots.</title>
        <authorList>
            <person name="Weon H.-Y."/>
            <person name="Lee S.A."/>
        </authorList>
    </citation>
    <scope>NUCLEOTIDE SEQUENCE [LARGE SCALE GENOMIC DNA]</scope>
    <source>
        <strain evidence="3 4">H33E-04</strain>
    </source>
</reference>